<dbReference type="FunFam" id="3.40.50.300:FF:000991">
    <property type="entry name" value="Dephospho-CoA kinase"/>
    <property type="match status" value="1"/>
</dbReference>
<evidence type="ECO:0000256" key="9">
    <source>
        <dbReference type="NCBIfam" id="TIGR00152"/>
    </source>
</evidence>
<protein>
    <recommendedName>
        <fullName evidence="8 9">Dephospho-CoA kinase</fullName>
        <ecNumber evidence="8 9">2.7.1.24</ecNumber>
    </recommendedName>
    <alternativeName>
        <fullName evidence="8">Dephosphocoenzyme A kinase</fullName>
    </alternativeName>
</protein>
<reference evidence="10 11" key="1">
    <citation type="submission" date="2016-12" db="EMBL/GenBank/DDBJ databases">
        <title>Candidatus Reconcilibacillus cellulovorans genome.</title>
        <authorList>
            <person name="Kolinko S."/>
            <person name="Wu Y.-W."/>
            <person name="Tachea F."/>
            <person name="Denzel E."/>
            <person name="Hiras J."/>
            <person name="Baecker N."/>
            <person name="Chan L.J."/>
            <person name="Eichorst S.A."/>
            <person name="Frey D."/>
            <person name="Adams P.D."/>
            <person name="Pray T."/>
            <person name="Tanjore D."/>
            <person name="Petzold C.J."/>
            <person name="Gladden J.M."/>
            <person name="Simmons B.A."/>
            <person name="Singer S.W."/>
        </authorList>
    </citation>
    <scope>NUCLEOTIDE SEQUENCE [LARGE SCALE GENOMIC DNA]</scope>
    <source>
        <strain evidence="10">JTherm</strain>
    </source>
</reference>
<dbReference type="EMBL" id="MOXJ01000049">
    <property type="protein sequence ID" value="PDO09281.1"/>
    <property type="molecule type" value="Genomic_DNA"/>
</dbReference>
<dbReference type="InterPro" id="IPR001977">
    <property type="entry name" value="Depp_CoAkinase"/>
</dbReference>
<evidence type="ECO:0000256" key="6">
    <source>
        <dbReference type="ARBA" id="ARBA00022840"/>
    </source>
</evidence>
<dbReference type="GO" id="GO:0015937">
    <property type="term" value="P:coenzyme A biosynthetic process"/>
    <property type="evidence" value="ECO:0007669"/>
    <property type="project" value="UniProtKB-UniRule"/>
</dbReference>
<keyword evidence="3 8" id="KW-0808">Transferase</keyword>
<evidence type="ECO:0000256" key="4">
    <source>
        <dbReference type="ARBA" id="ARBA00022741"/>
    </source>
</evidence>
<sequence>MSNAGRIGLTGGIACGKSTVAAMLAARGARIVDADRIARDVVEPGKPAFRRVVERFGQAVVGPDGVLDRKALGRIVFADEQKRRELESIVHPFILQEIEYQSEIAQSETPGLPVIVDVPLLFELGMKDRFEEVVLVYAPEHIQLQRLMRRDGLDAEEARRRLAAQWPIERKRLLADVVIDNSGTLTDTERQVEAYWRKKGWTQ</sequence>
<comment type="pathway">
    <text evidence="8">Cofactor biosynthesis; coenzyme A biosynthesis; CoA from (R)-pantothenate: step 5/5.</text>
</comment>
<keyword evidence="2 8" id="KW-0963">Cytoplasm</keyword>
<keyword evidence="5 8" id="KW-0418">Kinase</keyword>
<dbReference type="InterPro" id="IPR027417">
    <property type="entry name" value="P-loop_NTPase"/>
</dbReference>
<proteinExistence type="inferred from homology"/>
<dbReference type="GO" id="GO:0004140">
    <property type="term" value="F:dephospho-CoA kinase activity"/>
    <property type="evidence" value="ECO:0007669"/>
    <property type="project" value="UniProtKB-UniRule"/>
</dbReference>
<comment type="similarity">
    <text evidence="1 8">Belongs to the CoaE family.</text>
</comment>
<dbReference type="GO" id="GO:0005737">
    <property type="term" value="C:cytoplasm"/>
    <property type="evidence" value="ECO:0007669"/>
    <property type="project" value="UniProtKB-SubCell"/>
</dbReference>
<dbReference type="CDD" id="cd02022">
    <property type="entry name" value="DPCK"/>
    <property type="match status" value="1"/>
</dbReference>
<comment type="function">
    <text evidence="8">Catalyzes the phosphorylation of the 3'-hydroxyl group of dephosphocoenzyme A to form coenzyme A.</text>
</comment>
<name>A0A2A6DWW4_9BACL</name>
<comment type="catalytic activity">
    <reaction evidence="8">
        <text>3'-dephospho-CoA + ATP = ADP + CoA + H(+)</text>
        <dbReference type="Rhea" id="RHEA:18245"/>
        <dbReference type="ChEBI" id="CHEBI:15378"/>
        <dbReference type="ChEBI" id="CHEBI:30616"/>
        <dbReference type="ChEBI" id="CHEBI:57287"/>
        <dbReference type="ChEBI" id="CHEBI:57328"/>
        <dbReference type="ChEBI" id="CHEBI:456216"/>
        <dbReference type="EC" id="2.7.1.24"/>
    </reaction>
</comment>
<evidence type="ECO:0000256" key="3">
    <source>
        <dbReference type="ARBA" id="ARBA00022679"/>
    </source>
</evidence>
<dbReference type="NCBIfam" id="TIGR00152">
    <property type="entry name" value="dephospho-CoA kinase"/>
    <property type="match status" value="1"/>
</dbReference>
<accession>A0A2A6DWW4</accession>
<evidence type="ECO:0000256" key="1">
    <source>
        <dbReference type="ARBA" id="ARBA00009018"/>
    </source>
</evidence>
<comment type="caution">
    <text evidence="10">The sequence shown here is derived from an EMBL/GenBank/DDBJ whole genome shotgun (WGS) entry which is preliminary data.</text>
</comment>
<dbReference type="Gene3D" id="3.40.50.300">
    <property type="entry name" value="P-loop containing nucleotide triphosphate hydrolases"/>
    <property type="match status" value="1"/>
</dbReference>
<dbReference type="SUPFAM" id="SSF52540">
    <property type="entry name" value="P-loop containing nucleoside triphosphate hydrolases"/>
    <property type="match status" value="1"/>
</dbReference>
<evidence type="ECO:0000256" key="8">
    <source>
        <dbReference type="HAMAP-Rule" id="MF_00376"/>
    </source>
</evidence>
<keyword evidence="4 8" id="KW-0547">Nucleotide-binding</keyword>
<evidence type="ECO:0000256" key="7">
    <source>
        <dbReference type="ARBA" id="ARBA00022993"/>
    </source>
</evidence>
<dbReference type="UniPathway" id="UPA00241">
    <property type="reaction ID" value="UER00356"/>
</dbReference>
<dbReference type="PANTHER" id="PTHR10695">
    <property type="entry name" value="DEPHOSPHO-COA KINASE-RELATED"/>
    <property type="match status" value="1"/>
</dbReference>
<evidence type="ECO:0000313" key="11">
    <source>
        <dbReference type="Proteomes" id="UP000243688"/>
    </source>
</evidence>
<dbReference type="Pfam" id="PF01121">
    <property type="entry name" value="CoaE"/>
    <property type="match status" value="1"/>
</dbReference>
<evidence type="ECO:0000313" key="10">
    <source>
        <dbReference type="EMBL" id="PDO09281.1"/>
    </source>
</evidence>
<keyword evidence="7 8" id="KW-0173">Coenzyme A biosynthesis</keyword>
<dbReference type="PANTHER" id="PTHR10695:SF46">
    <property type="entry name" value="BIFUNCTIONAL COENZYME A SYNTHASE-RELATED"/>
    <property type="match status" value="1"/>
</dbReference>
<dbReference type="AlphaFoldDB" id="A0A2A6DWW4"/>
<comment type="subcellular location">
    <subcellularLocation>
        <location evidence="8">Cytoplasm</location>
    </subcellularLocation>
</comment>
<gene>
    <name evidence="8" type="primary">coaE</name>
    <name evidence="10" type="ORF">BLM47_13410</name>
</gene>
<evidence type="ECO:0000256" key="5">
    <source>
        <dbReference type="ARBA" id="ARBA00022777"/>
    </source>
</evidence>
<dbReference type="GO" id="GO:0005524">
    <property type="term" value="F:ATP binding"/>
    <property type="evidence" value="ECO:0007669"/>
    <property type="project" value="UniProtKB-UniRule"/>
</dbReference>
<evidence type="ECO:0000256" key="2">
    <source>
        <dbReference type="ARBA" id="ARBA00022490"/>
    </source>
</evidence>
<organism evidence="10 11">
    <name type="scientific">Candidatus Reconcilbacillus cellulovorans</name>
    <dbReference type="NCBI Taxonomy" id="1906605"/>
    <lineage>
        <taxon>Bacteria</taxon>
        <taxon>Bacillati</taxon>
        <taxon>Bacillota</taxon>
        <taxon>Bacilli</taxon>
        <taxon>Bacillales</taxon>
        <taxon>Paenibacillaceae</taxon>
        <taxon>Candidatus Reconcilbacillus</taxon>
    </lineage>
</organism>
<dbReference type="PROSITE" id="PS51219">
    <property type="entry name" value="DPCK"/>
    <property type="match status" value="1"/>
</dbReference>
<dbReference type="Proteomes" id="UP000243688">
    <property type="component" value="Unassembled WGS sequence"/>
</dbReference>
<feature type="binding site" evidence="8">
    <location>
        <begin position="14"/>
        <end position="19"/>
    </location>
    <ligand>
        <name>ATP</name>
        <dbReference type="ChEBI" id="CHEBI:30616"/>
    </ligand>
</feature>
<dbReference type="HAMAP" id="MF_00376">
    <property type="entry name" value="Dephospho_CoA_kinase"/>
    <property type="match status" value="1"/>
</dbReference>
<keyword evidence="6 8" id="KW-0067">ATP-binding</keyword>
<dbReference type="EC" id="2.7.1.24" evidence="8 9"/>